<dbReference type="PANTHER" id="PTHR12110:SF21">
    <property type="entry name" value="XYLOSE ISOMERASE-LIKE TIM BARREL DOMAIN-CONTAINING PROTEIN"/>
    <property type="match status" value="1"/>
</dbReference>
<proteinExistence type="predicted"/>
<protein>
    <recommendedName>
        <fullName evidence="1">Xylose isomerase-like TIM barrel domain-containing protein</fullName>
    </recommendedName>
</protein>
<dbReference type="SUPFAM" id="SSF51658">
    <property type="entry name" value="Xylose isomerase-like"/>
    <property type="match status" value="1"/>
</dbReference>
<gene>
    <name evidence="2" type="ORF">CDQ84_12160</name>
</gene>
<dbReference type="Proteomes" id="UP000236151">
    <property type="component" value="Unassembled WGS sequence"/>
</dbReference>
<dbReference type="InterPro" id="IPR013022">
    <property type="entry name" value="Xyl_isomerase-like_TIM-brl"/>
</dbReference>
<keyword evidence="3" id="KW-1185">Reference proteome</keyword>
<dbReference type="EMBL" id="NIOJ01000032">
    <property type="protein sequence ID" value="PNT97934.1"/>
    <property type="molecule type" value="Genomic_DNA"/>
</dbReference>
<dbReference type="InterPro" id="IPR050312">
    <property type="entry name" value="IolE/XylAMocC-like"/>
</dbReference>
<dbReference type="PANTHER" id="PTHR12110">
    <property type="entry name" value="HYDROXYPYRUVATE ISOMERASE"/>
    <property type="match status" value="1"/>
</dbReference>
<dbReference type="Gene3D" id="3.20.20.150">
    <property type="entry name" value="Divalent-metal-dependent TIM barrel enzymes"/>
    <property type="match status" value="1"/>
</dbReference>
<evidence type="ECO:0000259" key="1">
    <source>
        <dbReference type="Pfam" id="PF01261"/>
    </source>
</evidence>
<dbReference type="KEGG" id="cthd:CDO33_00440"/>
<feature type="domain" description="Xylose isomerase-like TIM barrel" evidence="1">
    <location>
        <begin position="21"/>
        <end position="254"/>
    </location>
</feature>
<dbReference type="InterPro" id="IPR036237">
    <property type="entry name" value="Xyl_isomerase-like_sf"/>
</dbReference>
<organism evidence="2 3">
    <name type="scientific">Clostridium thermosuccinogenes</name>
    <dbReference type="NCBI Taxonomy" id="84032"/>
    <lineage>
        <taxon>Bacteria</taxon>
        <taxon>Bacillati</taxon>
        <taxon>Bacillota</taxon>
        <taxon>Clostridia</taxon>
        <taxon>Eubacteriales</taxon>
        <taxon>Clostridiaceae</taxon>
        <taxon>Clostridium</taxon>
    </lineage>
</organism>
<evidence type="ECO:0000313" key="2">
    <source>
        <dbReference type="EMBL" id="PNT97934.1"/>
    </source>
</evidence>
<dbReference type="AlphaFoldDB" id="A0A2K2FBT7"/>
<name>A0A2K2FBT7_9CLOT</name>
<sequence length="289" mass="32849">MILSTQTFYLSELFGDETAVRMLAEAGYDALDYSMFRITEDSHILNSEGYKEYALNLKRTAEEAGVHFNQAHAPFPSVRYGNDEYNADMFRKIVRSMEVASILGAKIIIVHPFACPKEVDQKGENIAFYNRLMPYCKEYGIKVALENMWGYDERRGCIVPNVCSTGAELAEYVDELDSEWFVACLDVGHSGLIGEEASTAIRVLGKERLKALHVHDNDYKRDCHVIPFVGKMNWEDITKALADIGYEGDFTLEADSFLYGYDKEFISSAVKFMHDTGRYLISRIENAKK</sequence>
<accession>A0A2K2FBT7</accession>
<comment type="caution">
    <text evidence="2">The sequence shown here is derived from an EMBL/GenBank/DDBJ whole genome shotgun (WGS) entry which is preliminary data.</text>
</comment>
<dbReference type="Pfam" id="PF01261">
    <property type="entry name" value="AP_endonuc_2"/>
    <property type="match status" value="1"/>
</dbReference>
<evidence type="ECO:0000313" key="3">
    <source>
        <dbReference type="Proteomes" id="UP000236151"/>
    </source>
</evidence>
<reference evidence="2 3" key="1">
    <citation type="submission" date="2017-06" db="EMBL/GenBank/DDBJ databases">
        <title>Investigating the central metabolism of Clostridium thermosuccinogenes.</title>
        <authorList>
            <person name="Koendjbiharie J.G."/>
            <person name="van Kranenburg R."/>
        </authorList>
    </citation>
    <scope>NUCLEOTIDE SEQUENCE [LARGE SCALE GENOMIC DNA]</scope>
    <source>
        <strain evidence="2 3">DSM 5806</strain>
    </source>
</reference>
<dbReference type="RefSeq" id="WP_103082007.1">
    <property type="nucleotide sequence ID" value="NZ_CP021850.1"/>
</dbReference>
<dbReference type="OrthoDB" id="9801960at2"/>